<sequence length="120" mass="13930">MASQELREKIIKVLETVIDPEIGIDIYNLGLIYDIEIVDEKKVKIDMGLTTMFCPLATTLPLMVIDQLKEVLNMDADINIVYEPPWTPLRMTPKGREMFKEKFGYDIVEQYEKALNPHQE</sequence>
<dbReference type="AlphaFoldDB" id="A0A7C2FYB1"/>
<accession>A0A7C2FYB1</accession>
<organism evidence="2">
    <name type="scientific">Thermosphaera aggregans</name>
    <dbReference type="NCBI Taxonomy" id="54254"/>
    <lineage>
        <taxon>Archaea</taxon>
        <taxon>Thermoproteota</taxon>
        <taxon>Thermoprotei</taxon>
        <taxon>Desulfurococcales</taxon>
        <taxon>Desulfurococcaceae</taxon>
        <taxon>Thermosphaera</taxon>
    </lineage>
</organism>
<evidence type="ECO:0000313" key="2">
    <source>
        <dbReference type="EMBL" id="HEF86786.1"/>
    </source>
</evidence>
<name>A0A7C2FYB1_9CREN</name>
<proteinExistence type="predicted"/>
<dbReference type="PANTHER" id="PTHR42831">
    <property type="entry name" value="FE-S PROTEIN MATURATION AUXILIARY FACTOR YITW"/>
    <property type="match status" value="1"/>
</dbReference>
<evidence type="ECO:0000259" key="1">
    <source>
        <dbReference type="Pfam" id="PF01883"/>
    </source>
</evidence>
<dbReference type="Gene3D" id="3.30.300.130">
    <property type="entry name" value="Fe-S cluster assembly (FSCA)"/>
    <property type="match status" value="1"/>
</dbReference>
<gene>
    <name evidence="2" type="ORF">ENP55_00440</name>
</gene>
<comment type="caution">
    <text evidence="2">The sequence shown here is derived from an EMBL/GenBank/DDBJ whole genome shotgun (WGS) entry which is preliminary data.</text>
</comment>
<dbReference type="SUPFAM" id="SSF117916">
    <property type="entry name" value="Fe-S cluster assembly (FSCA) domain-like"/>
    <property type="match status" value="1"/>
</dbReference>
<feature type="domain" description="MIP18 family-like" evidence="1">
    <location>
        <begin position="7"/>
        <end position="71"/>
    </location>
</feature>
<reference evidence="2" key="1">
    <citation type="journal article" date="2020" name="mSystems">
        <title>Genome- and Community-Level Interaction Insights into Carbon Utilization and Element Cycling Functions of Hydrothermarchaeota in Hydrothermal Sediment.</title>
        <authorList>
            <person name="Zhou Z."/>
            <person name="Liu Y."/>
            <person name="Xu W."/>
            <person name="Pan J."/>
            <person name="Luo Z.H."/>
            <person name="Li M."/>
        </authorList>
    </citation>
    <scope>NUCLEOTIDE SEQUENCE [LARGE SCALE GENOMIC DNA]</scope>
    <source>
        <strain evidence="2">SpSt-23</strain>
    </source>
</reference>
<dbReference type="InterPro" id="IPR002744">
    <property type="entry name" value="MIP18-like"/>
</dbReference>
<dbReference type="InterPro" id="IPR034904">
    <property type="entry name" value="FSCA_dom_sf"/>
</dbReference>
<dbReference type="PANTHER" id="PTHR42831:SF1">
    <property type="entry name" value="FE-S PROTEIN MATURATION AUXILIARY FACTOR YITW"/>
    <property type="match status" value="1"/>
</dbReference>
<dbReference type="Pfam" id="PF01883">
    <property type="entry name" value="FeS_assembly_P"/>
    <property type="match status" value="1"/>
</dbReference>
<dbReference type="EMBL" id="DSJT01000003">
    <property type="protein sequence ID" value="HEF86786.1"/>
    <property type="molecule type" value="Genomic_DNA"/>
</dbReference>
<protein>
    <submittedName>
        <fullName evidence="2">DUF59 domain-containing protein</fullName>
    </submittedName>
</protein>
<dbReference type="InterPro" id="IPR052339">
    <property type="entry name" value="Fe-S_Maturation_MIP18"/>
</dbReference>